<dbReference type="Pfam" id="PF11412">
    <property type="entry name" value="DsbD_N"/>
    <property type="match status" value="1"/>
</dbReference>
<feature type="transmembrane region" description="Helical" evidence="7">
    <location>
        <begin position="340"/>
        <end position="364"/>
    </location>
</feature>
<feature type="transmembrane region" description="Helical" evidence="7">
    <location>
        <begin position="306"/>
        <end position="328"/>
    </location>
</feature>
<evidence type="ECO:0000313" key="10">
    <source>
        <dbReference type="EMBL" id="RXG31853.1"/>
    </source>
</evidence>
<evidence type="ECO:0000313" key="11">
    <source>
        <dbReference type="Proteomes" id="UP000290608"/>
    </source>
</evidence>
<feature type="signal peptide" evidence="8">
    <location>
        <begin position="1"/>
        <end position="18"/>
    </location>
</feature>
<evidence type="ECO:0000256" key="4">
    <source>
        <dbReference type="ARBA" id="ARBA00022748"/>
    </source>
</evidence>
<dbReference type="Gene3D" id="3.40.30.10">
    <property type="entry name" value="Glutaredoxin"/>
    <property type="match status" value="1"/>
</dbReference>
<feature type="transmembrane region" description="Helical" evidence="7">
    <location>
        <begin position="185"/>
        <end position="209"/>
    </location>
</feature>
<feature type="transmembrane region" description="Helical" evidence="7">
    <location>
        <begin position="414"/>
        <end position="431"/>
    </location>
</feature>
<protein>
    <submittedName>
        <fullName evidence="10">Thiol:disulfide interchange protein DsbD</fullName>
    </submittedName>
</protein>
<evidence type="ECO:0000256" key="8">
    <source>
        <dbReference type="SAM" id="SignalP"/>
    </source>
</evidence>
<keyword evidence="2" id="KW-1003">Cell membrane</keyword>
<organism evidence="10 11">
    <name type="scientific">Leeuwenhoekiella marinoflava</name>
    <dbReference type="NCBI Taxonomy" id="988"/>
    <lineage>
        <taxon>Bacteria</taxon>
        <taxon>Pseudomonadati</taxon>
        <taxon>Bacteroidota</taxon>
        <taxon>Flavobacteriia</taxon>
        <taxon>Flavobacteriales</taxon>
        <taxon>Flavobacteriaceae</taxon>
        <taxon>Leeuwenhoekiella</taxon>
    </lineage>
</organism>
<comment type="subcellular location">
    <subcellularLocation>
        <location evidence="1">Cell membrane</location>
        <topology evidence="1">Multi-pass membrane protein</topology>
    </subcellularLocation>
</comment>
<feature type="transmembrane region" description="Helical" evidence="7">
    <location>
        <begin position="230"/>
        <end position="252"/>
    </location>
</feature>
<comment type="caution">
    <text evidence="10">The sequence shown here is derived from an EMBL/GenBank/DDBJ whole genome shotgun (WGS) entry which is preliminary data.</text>
</comment>
<feature type="transmembrane region" description="Helical" evidence="7">
    <location>
        <begin position="376"/>
        <end position="394"/>
    </location>
</feature>
<dbReference type="InterPro" id="IPR036249">
    <property type="entry name" value="Thioredoxin-like_sf"/>
</dbReference>
<keyword evidence="8" id="KW-0732">Signal</keyword>
<gene>
    <name evidence="10" type="ORF">DSL99_1677</name>
</gene>
<evidence type="ECO:0000256" key="5">
    <source>
        <dbReference type="ARBA" id="ARBA00022989"/>
    </source>
</evidence>
<proteinExistence type="predicted"/>
<dbReference type="GO" id="GO:0005886">
    <property type="term" value="C:plasma membrane"/>
    <property type="evidence" value="ECO:0007669"/>
    <property type="project" value="UniProtKB-SubCell"/>
</dbReference>
<dbReference type="RefSeq" id="WP_073098619.1">
    <property type="nucleotide sequence ID" value="NZ_QOVL01000006.1"/>
</dbReference>
<keyword evidence="3 7" id="KW-0812">Transmembrane</keyword>
<feature type="chain" id="PRO_5020346557" evidence="8">
    <location>
        <begin position="19"/>
        <end position="654"/>
    </location>
</feature>
<dbReference type="InterPro" id="IPR003834">
    <property type="entry name" value="Cyt_c_assmbl_TM_dom"/>
</dbReference>
<dbReference type="PANTHER" id="PTHR32234">
    <property type="entry name" value="THIOL:DISULFIDE INTERCHANGE PROTEIN DSBD"/>
    <property type="match status" value="1"/>
</dbReference>
<dbReference type="Proteomes" id="UP000290608">
    <property type="component" value="Unassembled WGS sequence"/>
</dbReference>
<evidence type="ECO:0000256" key="1">
    <source>
        <dbReference type="ARBA" id="ARBA00004651"/>
    </source>
</evidence>
<dbReference type="STRING" id="1122159.SAMN02745246_01505"/>
<dbReference type="PROSITE" id="PS51352">
    <property type="entry name" value="THIOREDOXIN_2"/>
    <property type="match status" value="1"/>
</dbReference>
<feature type="transmembrane region" description="Helical" evidence="7">
    <location>
        <begin position="264"/>
        <end position="285"/>
    </location>
</feature>
<feature type="transmembrane region" description="Helical" evidence="7">
    <location>
        <begin position="451"/>
        <end position="474"/>
    </location>
</feature>
<dbReference type="EMBL" id="QOVL01000006">
    <property type="protein sequence ID" value="RXG31853.1"/>
    <property type="molecule type" value="Genomic_DNA"/>
</dbReference>
<evidence type="ECO:0000256" key="6">
    <source>
        <dbReference type="ARBA" id="ARBA00023136"/>
    </source>
</evidence>
<dbReference type="InterPro" id="IPR036929">
    <property type="entry name" value="DsbDN_sf"/>
</dbReference>
<accession>A0A4Q0PN36</accession>
<feature type="domain" description="Thioredoxin" evidence="9">
    <location>
        <begin position="492"/>
        <end position="650"/>
    </location>
</feature>
<name>A0A4Q0PN36_9FLAO</name>
<dbReference type="GO" id="GO:0015035">
    <property type="term" value="F:protein-disulfide reductase activity"/>
    <property type="evidence" value="ECO:0007669"/>
    <property type="project" value="TreeGrafter"/>
</dbReference>
<sequence length="654" mass="72210">MKKYFIAVFFLTVTLVNAQIFDPVNFVNEVHPIGEDSYEILITANIENGWHLYSQNVEEGGPIPTTFSFDSAAGIALIGDVEEPKGQVVDDPVFEMRIKFFEGRAVFKQRIKLTDLSIQTLDFSVEYMVCNDTQCLPPETKNYTVSLTEKPELVREETKLAAEGDFIEISDSEENTEALKNNQDLWTIFILSFLGGFAALLTPCVFPMIPMTVSFFTKQSKNRASGIKNALLYGIFIIVIYVVLGSVVTAVFGADALNALSTNVVFNLVFFGLLVFFAFSFLGAFEIMLPNSWANKIDSQADRGGLLGIFFMALALAIVSFSCTGPIVGTLLVEAASKGGIAPIVGMLGFSSAIALPFALFAAFPGWLNSLPKSGGWLNTVKVVLGFLELALAFKFLSNADLVLQLHLLERETFLAIWIAVFGGLALYLFGKITLPHDSPLPHISVGRLSLGLLILAFVVYLIPGLWGAPLQWISGFPPPMQYSESPYGVGNTKGSMGTAAELPPNAELGPLDLITFKDYSAGMAYAKKQHKPVMLDFTGYACVNCRKMEERVWPDPKIVQILKNDLVLISLYVDDKKDLPEREQYVSETTGKKIKTVGNKWSDFQIKHYKANAQPYYVLIDNNGEKLNAPTAYDPDIDSYLSWLKEGIKNYKN</sequence>
<dbReference type="AlphaFoldDB" id="A0A4Q0PN36"/>
<dbReference type="Gene3D" id="2.60.40.1250">
    <property type="entry name" value="Thiol:disulfide interchange protein DsbD, N-terminal domain"/>
    <property type="match status" value="1"/>
</dbReference>
<dbReference type="InterPro" id="IPR028250">
    <property type="entry name" value="DsbDN"/>
</dbReference>
<dbReference type="PANTHER" id="PTHR32234:SF0">
    <property type="entry name" value="THIOL:DISULFIDE INTERCHANGE PROTEIN DSBD"/>
    <property type="match status" value="1"/>
</dbReference>
<dbReference type="GO" id="GO:0045454">
    <property type="term" value="P:cell redox homeostasis"/>
    <property type="evidence" value="ECO:0007669"/>
    <property type="project" value="TreeGrafter"/>
</dbReference>
<dbReference type="SUPFAM" id="SSF52833">
    <property type="entry name" value="Thioredoxin-like"/>
    <property type="match status" value="1"/>
</dbReference>
<reference evidence="10 11" key="1">
    <citation type="submission" date="2018-07" db="EMBL/GenBank/DDBJ databases">
        <title>Leeuwenhoekiella genomics.</title>
        <authorList>
            <person name="Tahon G."/>
            <person name="Willems A."/>
        </authorList>
    </citation>
    <scope>NUCLEOTIDE SEQUENCE [LARGE SCALE GENOMIC DNA]</scope>
    <source>
        <strain evidence="10 11">LMG 1345</strain>
    </source>
</reference>
<dbReference type="InterPro" id="IPR013766">
    <property type="entry name" value="Thioredoxin_domain"/>
</dbReference>
<evidence type="ECO:0000256" key="2">
    <source>
        <dbReference type="ARBA" id="ARBA00022475"/>
    </source>
</evidence>
<dbReference type="GO" id="GO:0017004">
    <property type="term" value="P:cytochrome complex assembly"/>
    <property type="evidence" value="ECO:0007669"/>
    <property type="project" value="UniProtKB-KW"/>
</dbReference>
<evidence type="ECO:0000256" key="3">
    <source>
        <dbReference type="ARBA" id="ARBA00022692"/>
    </source>
</evidence>
<keyword evidence="4" id="KW-0201">Cytochrome c-type biogenesis</keyword>
<evidence type="ECO:0000259" key="9">
    <source>
        <dbReference type="PROSITE" id="PS51352"/>
    </source>
</evidence>
<dbReference type="Pfam" id="PF02683">
    <property type="entry name" value="DsbD_TM"/>
    <property type="match status" value="1"/>
</dbReference>
<keyword evidence="5 7" id="KW-1133">Transmembrane helix</keyword>
<dbReference type="Pfam" id="PF13899">
    <property type="entry name" value="Thioredoxin_7"/>
    <property type="match status" value="1"/>
</dbReference>
<keyword evidence="6 7" id="KW-0472">Membrane</keyword>
<evidence type="ECO:0000256" key="7">
    <source>
        <dbReference type="SAM" id="Phobius"/>
    </source>
</evidence>